<feature type="domain" description="CAAX prenyl protease 2/Lysostaphin resistance protein A-like" evidence="2">
    <location>
        <begin position="177"/>
        <end position="262"/>
    </location>
</feature>
<dbReference type="GO" id="GO:0080120">
    <property type="term" value="P:CAAX-box protein maturation"/>
    <property type="evidence" value="ECO:0007669"/>
    <property type="project" value="UniProtKB-ARBA"/>
</dbReference>
<dbReference type="AlphaFoldDB" id="A0AA46BPB3"/>
<feature type="transmembrane region" description="Helical" evidence="1">
    <location>
        <begin position="34"/>
        <end position="58"/>
    </location>
</feature>
<name>A0AA46BPB3_9MICO</name>
<dbReference type="Pfam" id="PF02517">
    <property type="entry name" value="Rce1-like"/>
    <property type="match status" value="1"/>
</dbReference>
<dbReference type="GO" id="GO:0004175">
    <property type="term" value="F:endopeptidase activity"/>
    <property type="evidence" value="ECO:0007669"/>
    <property type="project" value="UniProtKB-ARBA"/>
</dbReference>
<feature type="transmembrane region" description="Helical" evidence="1">
    <location>
        <begin position="254"/>
        <end position="272"/>
    </location>
</feature>
<organism evidence="3 4">
    <name type="scientific">Dermatophilus congolensis</name>
    <dbReference type="NCBI Taxonomy" id="1863"/>
    <lineage>
        <taxon>Bacteria</taxon>
        <taxon>Bacillati</taxon>
        <taxon>Actinomycetota</taxon>
        <taxon>Actinomycetes</taxon>
        <taxon>Micrococcales</taxon>
        <taxon>Dermatophilaceae</taxon>
        <taxon>Dermatophilus</taxon>
    </lineage>
</organism>
<sequence length="276" mass="30323">MHLSRLVAAGRAVLRRWRRFSQRRVSGEVRSLRWWDVAVVGVVLFGLPVYSSTVAFVASRRESADSGVSVFDDGVDFGPQENIAALVQQAALLVAGAGYLGVRGVGSGGWSLRPTVRGSALGVGMFVAVGLVYDVLSWLYSDVFAQEESISEDAVVGAQGNEVSWWRAQFGHIDGSLLLYSVLNGFYEEFFFLGMCAAVEPEFRRPVFFSSLALRGSIHTYQGFFVSAFFSMVLGPAFYGIYTREDKRDLYPLMFAHVLADIFGVSALGLFFPESD</sequence>
<reference evidence="3 4" key="1">
    <citation type="submission" date="2018-06" db="EMBL/GenBank/DDBJ databases">
        <authorList>
            <consortium name="Pathogen Informatics"/>
            <person name="Doyle S."/>
        </authorList>
    </citation>
    <scope>NUCLEOTIDE SEQUENCE [LARGE SCALE GENOMIC DNA]</scope>
    <source>
        <strain evidence="3 4">NCTC7915</strain>
    </source>
</reference>
<evidence type="ECO:0000259" key="2">
    <source>
        <dbReference type="Pfam" id="PF02517"/>
    </source>
</evidence>
<keyword evidence="1" id="KW-0812">Transmembrane</keyword>
<proteinExistence type="predicted"/>
<dbReference type="EMBL" id="UFYA01000001">
    <property type="protein sequence ID" value="STD12829.1"/>
    <property type="molecule type" value="Genomic_DNA"/>
</dbReference>
<gene>
    <name evidence="3" type="ORF">NCTC7915_01849</name>
</gene>
<keyword evidence="1" id="KW-1133">Transmembrane helix</keyword>
<feature type="transmembrane region" description="Helical" evidence="1">
    <location>
        <begin position="114"/>
        <end position="133"/>
    </location>
</feature>
<evidence type="ECO:0000313" key="3">
    <source>
        <dbReference type="EMBL" id="STD12829.1"/>
    </source>
</evidence>
<accession>A0AA46BPB3</accession>
<evidence type="ECO:0000313" key="4">
    <source>
        <dbReference type="Proteomes" id="UP000254118"/>
    </source>
</evidence>
<keyword evidence="1" id="KW-0472">Membrane</keyword>
<feature type="transmembrane region" description="Helical" evidence="1">
    <location>
        <begin position="83"/>
        <end position="102"/>
    </location>
</feature>
<protein>
    <recommendedName>
        <fullName evidence="2">CAAX prenyl protease 2/Lysostaphin resistance protein A-like domain-containing protein</fullName>
    </recommendedName>
</protein>
<feature type="transmembrane region" description="Helical" evidence="1">
    <location>
        <begin position="220"/>
        <end position="242"/>
    </location>
</feature>
<comment type="caution">
    <text evidence="3">The sequence shown here is derived from an EMBL/GenBank/DDBJ whole genome shotgun (WGS) entry which is preliminary data.</text>
</comment>
<evidence type="ECO:0000256" key="1">
    <source>
        <dbReference type="SAM" id="Phobius"/>
    </source>
</evidence>
<dbReference type="InterPro" id="IPR003675">
    <property type="entry name" value="Rce1/LyrA-like_dom"/>
</dbReference>
<dbReference type="Proteomes" id="UP000254118">
    <property type="component" value="Unassembled WGS sequence"/>
</dbReference>